<keyword evidence="1" id="KW-1133">Transmembrane helix</keyword>
<keyword evidence="1" id="KW-0472">Membrane</keyword>
<organism evidence="2">
    <name type="scientific">hydrothermal vent metagenome</name>
    <dbReference type="NCBI Taxonomy" id="652676"/>
    <lineage>
        <taxon>unclassified sequences</taxon>
        <taxon>metagenomes</taxon>
        <taxon>ecological metagenomes</taxon>
    </lineage>
</organism>
<evidence type="ECO:0000256" key="1">
    <source>
        <dbReference type="SAM" id="Phobius"/>
    </source>
</evidence>
<feature type="transmembrane region" description="Helical" evidence="1">
    <location>
        <begin position="45"/>
        <end position="65"/>
    </location>
</feature>
<dbReference type="AlphaFoldDB" id="A0A3B0URH8"/>
<feature type="transmembrane region" description="Helical" evidence="1">
    <location>
        <begin position="72"/>
        <end position="88"/>
    </location>
</feature>
<proteinExistence type="predicted"/>
<evidence type="ECO:0000313" key="2">
    <source>
        <dbReference type="EMBL" id="VAW33691.1"/>
    </source>
</evidence>
<accession>A0A3B0URH8</accession>
<feature type="transmembrane region" description="Helical" evidence="1">
    <location>
        <begin position="100"/>
        <end position="118"/>
    </location>
</feature>
<reference evidence="2" key="1">
    <citation type="submission" date="2018-06" db="EMBL/GenBank/DDBJ databases">
        <authorList>
            <person name="Zhirakovskaya E."/>
        </authorList>
    </citation>
    <scope>NUCLEOTIDE SEQUENCE</scope>
</reference>
<protein>
    <submittedName>
        <fullName evidence="2">Uncharacterized protein</fullName>
    </submittedName>
</protein>
<dbReference type="EMBL" id="UOEU01000471">
    <property type="protein sequence ID" value="VAW33691.1"/>
    <property type="molecule type" value="Genomic_DNA"/>
</dbReference>
<sequence length="123" mass="13482">MAKYYKTYFLFYGGLHFLAGLAFWLMPDLTRLFLKTPLAPDAAALMGFASALAGLGFIGVAFVTTPSHQKRVISLSVVGNLLNLGVHVQNVIRGYAPPTLIWLAGVSILGMSFVLFFIHKDIY</sequence>
<keyword evidence="1" id="KW-0812">Transmembrane</keyword>
<gene>
    <name evidence="2" type="ORF">MNBD_CHLOROFLEXI01-4983</name>
</gene>
<feature type="transmembrane region" description="Helical" evidence="1">
    <location>
        <begin position="7"/>
        <end position="25"/>
    </location>
</feature>
<name>A0A3B0URH8_9ZZZZ</name>